<protein>
    <submittedName>
        <fullName evidence="1">Uncharacterized protein</fullName>
    </submittedName>
</protein>
<evidence type="ECO:0000313" key="1">
    <source>
        <dbReference type="EMBL" id="VDC42985.1"/>
    </source>
</evidence>
<dbReference type="RefSeq" id="WP_003044481.1">
    <property type="nucleotide sequence ID" value="NZ_BEWZ01000021.1"/>
</dbReference>
<dbReference type="PANTHER" id="PTHR35145:SF1">
    <property type="entry name" value="CYTOPLASMIC PROTEIN"/>
    <property type="match status" value="1"/>
</dbReference>
<dbReference type="PANTHER" id="PTHR35145">
    <property type="entry name" value="CYTOPLASMIC PROTEIN-RELATED"/>
    <property type="match status" value="1"/>
</dbReference>
<dbReference type="InterPro" id="IPR038056">
    <property type="entry name" value="YjbR-like_sf"/>
</dbReference>
<name>A0A2D4DQT4_STRCB</name>
<proteinExistence type="predicted"/>
<evidence type="ECO:0000313" key="2">
    <source>
        <dbReference type="Proteomes" id="UP000280759"/>
    </source>
</evidence>
<dbReference type="InterPro" id="IPR058532">
    <property type="entry name" value="YjbR/MT2646/Rv2570-like"/>
</dbReference>
<dbReference type="EMBL" id="UXEP01000020">
    <property type="protein sequence ID" value="VDC42985.1"/>
    <property type="molecule type" value="Genomic_DNA"/>
</dbReference>
<dbReference type="GeneID" id="49628990"/>
<sequence>MSLASEYFSQQVPLVDKLLDYGFEKQGGHYFYKECFMEGEFEAQIWIDEAGNIWDRVIDCDLNDDYLPLQQASRHSTYTGQVRAAYLELLACLSTFCFEASPFQSAQANSLAERINKEWSDPMDYPFDGYPDFATYRVAGKWYVMIFPLLADKLDQVPEQVKGKMVNVINVKVNPKALPNLMEQEGIFPAYHMSKNNWISIILDDKVTDDKLWALVSQSRQLVNPNGLSNPNGPDYWVIPANLKYYDIDVEFAANDEILWTQKAGIASGDFVFIYITAPVKSIRYACQVLEADIPNQGYRKNPKIDKLMRLRKCNQYKDGLLSFDVMKAYGIAAVRGPRRLSPQLIAFLKEKEYLKGNNKGTKGE</sequence>
<dbReference type="Proteomes" id="UP000280759">
    <property type="component" value="Unassembled WGS sequence"/>
</dbReference>
<dbReference type="SUPFAM" id="SSF142906">
    <property type="entry name" value="YjbR-like"/>
    <property type="match status" value="1"/>
</dbReference>
<dbReference type="OrthoDB" id="9789813at2"/>
<reference evidence="1 2" key="1">
    <citation type="submission" date="2018-10" db="EMBL/GenBank/DDBJ databases">
        <authorList>
            <consortium name="Molecular Microbiology and Infection Unit (UMMI)"/>
            <person name="Machado M."/>
        </authorList>
    </citation>
    <scope>NUCLEOTIDE SEQUENCE [LARGE SCALE GENOMIC DNA]</scope>
    <source>
        <strain evidence="1">FMV2238.02</strain>
    </source>
</reference>
<dbReference type="Gene3D" id="3.90.1150.30">
    <property type="match status" value="1"/>
</dbReference>
<dbReference type="AlphaFoldDB" id="A0A2D4DQT4"/>
<dbReference type="InterPro" id="IPR007351">
    <property type="entry name" value="YjbR"/>
</dbReference>
<gene>
    <name evidence="1" type="ORF">FMV2238Y02_14640</name>
</gene>
<accession>A0A2D4DQT4</accession>
<dbReference type="Pfam" id="PF04237">
    <property type="entry name" value="YjbR"/>
    <property type="match status" value="1"/>
</dbReference>
<organism evidence="1 2">
    <name type="scientific">Streptococcus canis</name>
    <dbReference type="NCBI Taxonomy" id="1329"/>
    <lineage>
        <taxon>Bacteria</taxon>
        <taxon>Bacillati</taxon>
        <taxon>Bacillota</taxon>
        <taxon>Bacilli</taxon>
        <taxon>Lactobacillales</taxon>
        <taxon>Streptococcaceae</taxon>
        <taxon>Streptococcus</taxon>
    </lineage>
</organism>
<keyword evidence="2" id="KW-1185">Reference proteome</keyword>